<evidence type="ECO:0000313" key="2">
    <source>
        <dbReference type="Proteomes" id="UP001179361"/>
    </source>
</evidence>
<keyword evidence="2" id="KW-1185">Reference proteome</keyword>
<sequence length="47" mass="5003">MNTATIAFARPAAPNVFANLLSMLGGHLRRAIEVSGDAFLVQGARYL</sequence>
<organism evidence="1 2">
    <name type="scientific">Massilia phyllostachyos</name>
    <dbReference type="NCBI Taxonomy" id="2898585"/>
    <lineage>
        <taxon>Bacteria</taxon>
        <taxon>Pseudomonadati</taxon>
        <taxon>Pseudomonadota</taxon>
        <taxon>Betaproteobacteria</taxon>
        <taxon>Burkholderiales</taxon>
        <taxon>Oxalobacteraceae</taxon>
        <taxon>Telluria group</taxon>
        <taxon>Massilia</taxon>
    </lineage>
</organism>
<evidence type="ECO:0000313" key="1">
    <source>
        <dbReference type="EMBL" id="MCD2519029.1"/>
    </source>
</evidence>
<dbReference type="EMBL" id="JAJNOC010000010">
    <property type="protein sequence ID" value="MCD2519029.1"/>
    <property type="molecule type" value="Genomic_DNA"/>
</dbReference>
<dbReference type="RefSeq" id="WP_231060304.1">
    <property type="nucleotide sequence ID" value="NZ_JAJNOC010000010.1"/>
</dbReference>
<dbReference type="Proteomes" id="UP001179361">
    <property type="component" value="Unassembled WGS sequence"/>
</dbReference>
<proteinExistence type="predicted"/>
<comment type="caution">
    <text evidence="1">The sequence shown here is derived from an EMBL/GenBank/DDBJ whole genome shotgun (WGS) entry which is preliminary data.</text>
</comment>
<accession>A0ABS8QBD1</accession>
<protein>
    <submittedName>
        <fullName evidence="1">Uncharacterized protein</fullName>
    </submittedName>
</protein>
<reference evidence="1" key="1">
    <citation type="submission" date="2021-11" db="EMBL/GenBank/DDBJ databases">
        <title>The complete genome of Massilia sp sp. G4R7.</title>
        <authorList>
            <person name="Liu L."/>
            <person name="Yue J."/>
            <person name="Yuan J."/>
            <person name="Yang F."/>
            <person name="Li L."/>
        </authorList>
    </citation>
    <scope>NUCLEOTIDE SEQUENCE</scope>
    <source>
        <strain evidence="1">G4R7</strain>
    </source>
</reference>
<name>A0ABS8QBD1_9BURK</name>
<gene>
    <name evidence="1" type="ORF">LQ564_22260</name>
</gene>